<protein>
    <submittedName>
        <fullName evidence="1">Uncharacterized protein</fullName>
    </submittedName>
</protein>
<accession>A0A8H7HCP8</accession>
<dbReference type="Proteomes" id="UP000650582">
    <property type="component" value="Unassembled WGS sequence"/>
</dbReference>
<proteinExistence type="predicted"/>
<name>A0A8H7HCP8_9AGAM</name>
<comment type="caution">
    <text evidence="1">The sequence shown here is derived from an EMBL/GenBank/DDBJ whole genome shotgun (WGS) entry which is preliminary data.</text>
</comment>
<gene>
    <name evidence="1" type="ORF">RHS04_02065</name>
</gene>
<organism evidence="1 2">
    <name type="scientific">Rhizoctonia solani</name>
    <dbReference type="NCBI Taxonomy" id="456999"/>
    <lineage>
        <taxon>Eukaryota</taxon>
        <taxon>Fungi</taxon>
        <taxon>Dikarya</taxon>
        <taxon>Basidiomycota</taxon>
        <taxon>Agaricomycotina</taxon>
        <taxon>Agaricomycetes</taxon>
        <taxon>Cantharellales</taxon>
        <taxon>Ceratobasidiaceae</taxon>
        <taxon>Rhizoctonia</taxon>
    </lineage>
</organism>
<dbReference type="AlphaFoldDB" id="A0A8H7HCP8"/>
<evidence type="ECO:0000313" key="1">
    <source>
        <dbReference type="EMBL" id="KAF8682335.1"/>
    </source>
</evidence>
<evidence type="ECO:0000313" key="2">
    <source>
        <dbReference type="Proteomes" id="UP000650582"/>
    </source>
</evidence>
<reference evidence="1" key="1">
    <citation type="submission" date="2020-09" db="EMBL/GenBank/DDBJ databases">
        <title>Comparative genome analyses of four rice-infecting Rhizoctonia solani isolates reveal extensive enrichment of homogalacturonan modification genes.</title>
        <authorList>
            <person name="Lee D.-Y."/>
            <person name="Jeon J."/>
            <person name="Kim K.-T."/>
            <person name="Cheong K."/>
            <person name="Song H."/>
            <person name="Choi G."/>
            <person name="Ko J."/>
            <person name="Opiyo S.O."/>
            <person name="Zuo S."/>
            <person name="Madhav S."/>
            <person name="Lee Y.-H."/>
            <person name="Wang G.-L."/>
        </authorList>
    </citation>
    <scope>NUCLEOTIDE SEQUENCE</scope>
    <source>
        <strain evidence="1">AG1-IA YN-7</strain>
    </source>
</reference>
<dbReference type="EMBL" id="JACYCC010000035">
    <property type="protein sequence ID" value="KAF8682335.1"/>
    <property type="molecule type" value="Genomic_DNA"/>
</dbReference>
<sequence length="319" mass="36455">MLHVLSATNSLTRLQIYGTDYDKIEHNFHSQSGVHFQHKLDSAASDPTFLPNLAILIELPGHISLRKLCQNRPIVFFCRCDESYMHMHADIYPGFAKGGFELGGILDLSAHDVGVLIRESYDAYPNLCCVHGITVHMCFPKEIERGVSAPIHDSLTWVATMLAASGLCYDELVALFVVFEPKLPFQSLEAQFAEIEELQNELPGLEDVVISHPEIHWSRNMGYSSESSKFFEEDTLPQWTPCPLPYYLPHCIDWWLKELKIDSPETQSDEDFAKTMAKLADGVFLRWGYNTHCNLEDFTEYLYDHYSRRLTASNRLEDA</sequence>